<keyword evidence="2" id="KW-1185">Reference proteome</keyword>
<evidence type="ECO:0000313" key="2">
    <source>
        <dbReference type="Proteomes" id="UP000807025"/>
    </source>
</evidence>
<evidence type="ECO:0000313" key="1">
    <source>
        <dbReference type="EMBL" id="KAF9496673.1"/>
    </source>
</evidence>
<reference evidence="1" key="1">
    <citation type="submission" date="2020-11" db="EMBL/GenBank/DDBJ databases">
        <authorList>
            <consortium name="DOE Joint Genome Institute"/>
            <person name="Ahrendt S."/>
            <person name="Riley R."/>
            <person name="Andreopoulos W."/>
            <person name="Labutti K."/>
            <person name="Pangilinan J."/>
            <person name="Ruiz-Duenas F.J."/>
            <person name="Barrasa J.M."/>
            <person name="Sanchez-Garcia M."/>
            <person name="Camarero S."/>
            <person name="Miyauchi S."/>
            <person name="Serrano A."/>
            <person name="Linde D."/>
            <person name="Babiker R."/>
            <person name="Drula E."/>
            <person name="Ayuso-Fernandez I."/>
            <person name="Pacheco R."/>
            <person name="Padilla G."/>
            <person name="Ferreira P."/>
            <person name="Barriuso J."/>
            <person name="Kellner H."/>
            <person name="Castanera R."/>
            <person name="Alfaro M."/>
            <person name="Ramirez L."/>
            <person name="Pisabarro A.G."/>
            <person name="Kuo A."/>
            <person name="Tritt A."/>
            <person name="Lipzen A."/>
            <person name="He G."/>
            <person name="Yan M."/>
            <person name="Ng V."/>
            <person name="Cullen D."/>
            <person name="Martin F."/>
            <person name="Rosso M.-N."/>
            <person name="Henrissat B."/>
            <person name="Hibbett D."/>
            <person name="Martinez A.T."/>
            <person name="Grigoriev I.V."/>
        </authorList>
    </citation>
    <scope>NUCLEOTIDE SEQUENCE</scope>
    <source>
        <strain evidence="1">ATCC 90797</strain>
    </source>
</reference>
<gene>
    <name evidence="1" type="ORF">BDN71DRAFT_1445915</name>
</gene>
<comment type="caution">
    <text evidence="1">The sequence shown here is derived from an EMBL/GenBank/DDBJ whole genome shotgun (WGS) entry which is preliminary data.</text>
</comment>
<dbReference type="AlphaFoldDB" id="A0A9P6DGZ3"/>
<name>A0A9P6DGZ3_PLEER</name>
<protein>
    <submittedName>
        <fullName evidence="1">Uncharacterized protein</fullName>
    </submittedName>
</protein>
<organism evidence="1 2">
    <name type="scientific">Pleurotus eryngii</name>
    <name type="common">Boletus of the steppes</name>
    <dbReference type="NCBI Taxonomy" id="5323"/>
    <lineage>
        <taxon>Eukaryota</taxon>
        <taxon>Fungi</taxon>
        <taxon>Dikarya</taxon>
        <taxon>Basidiomycota</taxon>
        <taxon>Agaricomycotina</taxon>
        <taxon>Agaricomycetes</taxon>
        <taxon>Agaricomycetidae</taxon>
        <taxon>Agaricales</taxon>
        <taxon>Pleurotineae</taxon>
        <taxon>Pleurotaceae</taxon>
        <taxon>Pleurotus</taxon>
    </lineage>
</organism>
<sequence length="223" mass="24976">MPSVTSNTTSENNKNTSSIQLISGPIKVGPLRIAKCQAMEGAQCMCSHIEAPQLHESISEIWANLCLDDPHPSMWHRKYKLEDLSPPRGRYMITFNSQFPPDRDYGSAIGVSVTQLILGRITIVDPDARPIPASNADTISVVIVWKDQQAKLATIRVRCPHGEISRWYLAYEVCCQVAQYFCCAQFPGQVQLWSFLQSLRLISLVRQGDIYRAHIAAVDLSNM</sequence>
<proteinExistence type="predicted"/>
<dbReference type="Proteomes" id="UP000807025">
    <property type="component" value="Unassembled WGS sequence"/>
</dbReference>
<accession>A0A9P6DGZ3</accession>
<dbReference type="EMBL" id="MU154550">
    <property type="protein sequence ID" value="KAF9496673.1"/>
    <property type="molecule type" value="Genomic_DNA"/>
</dbReference>